<feature type="compositionally biased region" description="Low complexity" evidence="1">
    <location>
        <begin position="31"/>
        <end position="51"/>
    </location>
</feature>
<keyword evidence="2" id="KW-0812">Transmembrane</keyword>
<dbReference type="GeneID" id="33560538"/>
<proteinExistence type="predicted"/>
<keyword evidence="2" id="KW-1133">Transmembrane helix</keyword>
<dbReference type="Proteomes" id="UP000193218">
    <property type="component" value="Unassembled WGS sequence"/>
</dbReference>
<reference evidence="3 4" key="1">
    <citation type="submission" date="2017-03" db="EMBL/GenBank/DDBJ databases">
        <title>Widespread Adenine N6-methylation of Active Genes in Fungi.</title>
        <authorList>
            <consortium name="DOE Joint Genome Institute"/>
            <person name="Mondo S.J."/>
            <person name="Dannebaum R.O."/>
            <person name="Kuo R.C."/>
            <person name="Louie K.B."/>
            <person name="Bewick A.J."/>
            <person name="Labutti K."/>
            <person name="Haridas S."/>
            <person name="Kuo A."/>
            <person name="Salamov A."/>
            <person name="Ahrendt S.R."/>
            <person name="Lau R."/>
            <person name="Bowen B.P."/>
            <person name="Lipzen A."/>
            <person name="Sullivan W."/>
            <person name="Andreopoulos W.B."/>
            <person name="Clum A."/>
            <person name="Lindquist E."/>
            <person name="Daum C."/>
            <person name="Northen T.R."/>
            <person name="Ramamoorthy G."/>
            <person name="Schmitz R.J."/>
            <person name="Gryganskyi A."/>
            <person name="Culley D."/>
            <person name="Magnuson J."/>
            <person name="James T.Y."/>
            <person name="O'Malley M.A."/>
            <person name="Stajich J.E."/>
            <person name="Spatafora J.W."/>
            <person name="Visel A."/>
            <person name="Grigoriev I.V."/>
        </authorList>
    </citation>
    <scope>NUCLEOTIDE SEQUENCE [LARGE SCALE GENOMIC DNA]</scope>
    <source>
        <strain evidence="3 4">NRRL Y-17943</strain>
    </source>
</reference>
<evidence type="ECO:0000256" key="2">
    <source>
        <dbReference type="SAM" id="Phobius"/>
    </source>
</evidence>
<feature type="compositionally biased region" description="Polar residues" evidence="1">
    <location>
        <begin position="21"/>
        <end position="30"/>
    </location>
</feature>
<evidence type="ECO:0000313" key="3">
    <source>
        <dbReference type="EMBL" id="ORX33641.1"/>
    </source>
</evidence>
<dbReference type="InParanoid" id="A0A1Y1U6H7"/>
<sequence>MSYPWDEGQWEPKYTGRHAASDSTIHTPGLSSPTQYYPSTPSSSSTPISPYTRATTVPLITFRPPHGRSTGGAELQTSEFLIPHRNAQTQSGLDPADRHDILAYPHLNQQDPTKEITDLIEKTRDSHRNVQDESGRTALGVVKMFGPERVVQDPILRAYYDSIIRDIWIFVIIVTSAWIGLCLAVPVVGLEGKT</sequence>
<feature type="region of interest" description="Disordered" evidence="1">
    <location>
        <begin position="1"/>
        <end position="51"/>
    </location>
</feature>
<evidence type="ECO:0000313" key="4">
    <source>
        <dbReference type="Proteomes" id="UP000193218"/>
    </source>
</evidence>
<comment type="caution">
    <text evidence="3">The sequence shown here is derived from an EMBL/GenBank/DDBJ whole genome shotgun (WGS) entry which is preliminary data.</text>
</comment>
<accession>A0A1Y1U6H7</accession>
<dbReference type="RefSeq" id="XP_021867951.1">
    <property type="nucleotide sequence ID" value="XM_022018729.1"/>
</dbReference>
<evidence type="ECO:0000256" key="1">
    <source>
        <dbReference type="SAM" id="MobiDB-lite"/>
    </source>
</evidence>
<feature type="transmembrane region" description="Helical" evidence="2">
    <location>
        <begin position="167"/>
        <end position="188"/>
    </location>
</feature>
<keyword evidence="2" id="KW-0472">Membrane</keyword>
<keyword evidence="4" id="KW-1185">Reference proteome</keyword>
<dbReference type="EMBL" id="NBSH01000018">
    <property type="protein sequence ID" value="ORX33641.1"/>
    <property type="molecule type" value="Genomic_DNA"/>
</dbReference>
<organism evidence="3 4">
    <name type="scientific">Kockovaella imperatae</name>
    <dbReference type="NCBI Taxonomy" id="4999"/>
    <lineage>
        <taxon>Eukaryota</taxon>
        <taxon>Fungi</taxon>
        <taxon>Dikarya</taxon>
        <taxon>Basidiomycota</taxon>
        <taxon>Agaricomycotina</taxon>
        <taxon>Tremellomycetes</taxon>
        <taxon>Tremellales</taxon>
        <taxon>Cuniculitremaceae</taxon>
        <taxon>Kockovaella</taxon>
    </lineage>
</organism>
<protein>
    <submittedName>
        <fullName evidence="3">Uncharacterized protein</fullName>
    </submittedName>
</protein>
<dbReference type="AlphaFoldDB" id="A0A1Y1U6H7"/>
<gene>
    <name evidence="3" type="ORF">BD324DRAFT_653942</name>
</gene>
<name>A0A1Y1U6H7_9TREE</name>